<keyword evidence="2" id="KW-1185">Reference proteome</keyword>
<dbReference type="Proteomes" id="UP000294927">
    <property type="component" value="Unassembled WGS sequence"/>
</dbReference>
<sequence length="49" mass="5662">MHKRVRARVEHALAHMKSWNILRNCRRKGDGVWHATLGVAQMRNLTIAA</sequence>
<evidence type="ECO:0008006" key="3">
    <source>
        <dbReference type="Google" id="ProtNLM"/>
    </source>
</evidence>
<proteinExistence type="predicted"/>
<dbReference type="EMBL" id="SOCP01000018">
    <property type="protein sequence ID" value="TDV42137.1"/>
    <property type="molecule type" value="Genomic_DNA"/>
</dbReference>
<protein>
    <recommendedName>
        <fullName evidence="3">DDE family transposase</fullName>
    </recommendedName>
</protein>
<accession>A0A4R7V0X2</accession>
<comment type="caution">
    <text evidence="1">The sequence shown here is derived from an EMBL/GenBank/DDBJ whole genome shotgun (WGS) entry which is preliminary data.</text>
</comment>
<dbReference type="AlphaFoldDB" id="A0A4R7V0X2"/>
<evidence type="ECO:0000313" key="1">
    <source>
        <dbReference type="EMBL" id="TDV42137.1"/>
    </source>
</evidence>
<evidence type="ECO:0000313" key="2">
    <source>
        <dbReference type="Proteomes" id="UP000294927"/>
    </source>
</evidence>
<reference evidence="1 2" key="1">
    <citation type="submission" date="2019-03" db="EMBL/GenBank/DDBJ databases">
        <title>Genomic Encyclopedia of Archaeal and Bacterial Type Strains, Phase II (KMG-II): from individual species to whole genera.</title>
        <authorList>
            <person name="Goeker M."/>
        </authorList>
    </citation>
    <scope>NUCLEOTIDE SEQUENCE [LARGE SCALE GENOMIC DNA]</scope>
    <source>
        <strain evidence="1 2">DSM 45499</strain>
    </source>
</reference>
<gene>
    <name evidence="1" type="ORF">CLV71_1183</name>
</gene>
<name>A0A4R7V0X2_9PSEU</name>
<organism evidence="1 2">
    <name type="scientific">Actinophytocola oryzae</name>
    <dbReference type="NCBI Taxonomy" id="502181"/>
    <lineage>
        <taxon>Bacteria</taxon>
        <taxon>Bacillati</taxon>
        <taxon>Actinomycetota</taxon>
        <taxon>Actinomycetes</taxon>
        <taxon>Pseudonocardiales</taxon>
        <taxon>Pseudonocardiaceae</taxon>
    </lineage>
</organism>